<dbReference type="PANTHER" id="PTHR45913:SF5">
    <property type="entry name" value="GENERAL TRANSCRIPTION FACTOR II-I REPEAT DOMAIN-CONTAINING PROTEIN 2A-LIKE PROTEIN"/>
    <property type="match status" value="1"/>
</dbReference>
<dbReference type="EMBL" id="GDHF01007388">
    <property type="protein sequence ID" value="JAI44926.1"/>
    <property type="molecule type" value="Transcribed_RNA"/>
</dbReference>
<dbReference type="Pfam" id="PF05699">
    <property type="entry name" value="Dimer_Tnp_hAT"/>
    <property type="match status" value="1"/>
</dbReference>
<proteinExistence type="predicted"/>
<organism evidence="3">
    <name type="scientific">Bactrocera latifrons</name>
    <name type="common">Malaysian fruit fly</name>
    <name type="synonym">Chaetodacus latifrons</name>
    <dbReference type="NCBI Taxonomy" id="174628"/>
    <lineage>
        <taxon>Eukaryota</taxon>
        <taxon>Metazoa</taxon>
        <taxon>Ecdysozoa</taxon>
        <taxon>Arthropoda</taxon>
        <taxon>Hexapoda</taxon>
        <taxon>Insecta</taxon>
        <taxon>Pterygota</taxon>
        <taxon>Neoptera</taxon>
        <taxon>Endopterygota</taxon>
        <taxon>Diptera</taxon>
        <taxon>Brachycera</taxon>
        <taxon>Muscomorpha</taxon>
        <taxon>Tephritoidea</taxon>
        <taxon>Tephritidae</taxon>
        <taxon>Bactrocera</taxon>
        <taxon>Bactrocera</taxon>
    </lineage>
</organism>
<feature type="domain" description="HAT C-terminal dimerisation" evidence="1">
    <location>
        <begin position="68"/>
        <end position="137"/>
    </location>
</feature>
<accession>A0A0K8W1F6</accession>
<name>A0A0K8W1F6_BACLA</name>
<evidence type="ECO:0000313" key="2">
    <source>
        <dbReference type="EMBL" id="JAI42281.1"/>
    </source>
</evidence>
<gene>
    <name evidence="3" type="primary">Gtf2ird2_0</name>
    <name evidence="2" type="synonym">Gtf2ird2_1</name>
    <name evidence="3" type="ORF">c4_g2_i2</name>
    <name evidence="2" type="ORF">c4_g2_i3</name>
</gene>
<evidence type="ECO:0000259" key="1">
    <source>
        <dbReference type="Pfam" id="PF05699"/>
    </source>
</evidence>
<sequence>MNSTDVLSVKRAHSQLLETLFLNFEDRFEDFRKIQPLIDIFVNPFKCDVNQYELKIQSKLIILRSEMSFNDKKDITDFWRNLESSFYPQLKEISLKLLSFFSSTIFCEHIFSDMKFICSMQRSRLTPRNLSNAILIRNCHKSIELM</sequence>
<dbReference type="InterPro" id="IPR008906">
    <property type="entry name" value="HATC_C_dom"/>
</dbReference>
<reference evidence="3" key="1">
    <citation type="submission" date="2015-06" db="EMBL/GenBank/DDBJ databases">
        <authorList>
            <person name="Hoefler B.C."/>
            <person name="Straight P.D."/>
        </authorList>
    </citation>
    <scope>NUCLEOTIDE SEQUENCE</scope>
</reference>
<protein>
    <submittedName>
        <fullName evidence="3">General transcription factor II-I repeat domain-containing protein 2</fullName>
    </submittedName>
</protein>
<dbReference type="GO" id="GO:0046983">
    <property type="term" value="F:protein dimerization activity"/>
    <property type="evidence" value="ECO:0007669"/>
    <property type="project" value="InterPro"/>
</dbReference>
<dbReference type="AlphaFoldDB" id="A0A0K8W1F6"/>
<dbReference type="SUPFAM" id="SSF53098">
    <property type="entry name" value="Ribonuclease H-like"/>
    <property type="match status" value="1"/>
</dbReference>
<dbReference type="PANTHER" id="PTHR45913">
    <property type="entry name" value="EPM2A-INTERACTING PROTEIN 1"/>
    <property type="match status" value="1"/>
</dbReference>
<evidence type="ECO:0000313" key="3">
    <source>
        <dbReference type="EMBL" id="JAI44926.1"/>
    </source>
</evidence>
<dbReference type="InterPro" id="IPR012337">
    <property type="entry name" value="RNaseH-like_sf"/>
</dbReference>
<dbReference type="EMBL" id="GDHF01010033">
    <property type="protein sequence ID" value="JAI42281.1"/>
    <property type="molecule type" value="Transcribed_RNA"/>
</dbReference>